<dbReference type="Proteomes" id="UP001054945">
    <property type="component" value="Unassembled WGS sequence"/>
</dbReference>
<organism evidence="1 2">
    <name type="scientific">Caerostris extrusa</name>
    <name type="common">Bark spider</name>
    <name type="synonym">Caerostris bankana</name>
    <dbReference type="NCBI Taxonomy" id="172846"/>
    <lineage>
        <taxon>Eukaryota</taxon>
        <taxon>Metazoa</taxon>
        <taxon>Ecdysozoa</taxon>
        <taxon>Arthropoda</taxon>
        <taxon>Chelicerata</taxon>
        <taxon>Arachnida</taxon>
        <taxon>Araneae</taxon>
        <taxon>Araneomorphae</taxon>
        <taxon>Entelegynae</taxon>
        <taxon>Araneoidea</taxon>
        <taxon>Araneidae</taxon>
        <taxon>Caerostris</taxon>
    </lineage>
</organism>
<dbReference type="EMBL" id="BPLR01006009">
    <property type="protein sequence ID" value="GIY06882.1"/>
    <property type="molecule type" value="Genomic_DNA"/>
</dbReference>
<name>A0AAV4QF47_CAEEX</name>
<reference evidence="1 2" key="1">
    <citation type="submission" date="2021-06" db="EMBL/GenBank/DDBJ databases">
        <title>Caerostris extrusa draft genome.</title>
        <authorList>
            <person name="Kono N."/>
            <person name="Arakawa K."/>
        </authorList>
    </citation>
    <scope>NUCLEOTIDE SEQUENCE [LARGE SCALE GENOMIC DNA]</scope>
</reference>
<comment type="caution">
    <text evidence="1">The sequence shown here is derived from an EMBL/GenBank/DDBJ whole genome shotgun (WGS) entry which is preliminary data.</text>
</comment>
<keyword evidence="2" id="KW-1185">Reference proteome</keyword>
<gene>
    <name evidence="1" type="ORF">CEXT_255581</name>
</gene>
<protein>
    <submittedName>
        <fullName evidence="1">Uncharacterized protein</fullName>
    </submittedName>
</protein>
<evidence type="ECO:0000313" key="1">
    <source>
        <dbReference type="EMBL" id="GIY06882.1"/>
    </source>
</evidence>
<sequence>MPVLILRCKHCNAHHQHFKPWLRIPLFHAITGMHIISSIETISYIDYISDSKATSIMDNISSIETISYIDTLSGSKSNHCNAQHQLY</sequence>
<accession>A0AAV4QF47</accession>
<proteinExistence type="predicted"/>
<evidence type="ECO:0000313" key="2">
    <source>
        <dbReference type="Proteomes" id="UP001054945"/>
    </source>
</evidence>
<dbReference type="AlphaFoldDB" id="A0AAV4QF47"/>